<proteinExistence type="predicted"/>
<accession>A0A7J6EP45</accession>
<dbReference type="Gene3D" id="3.40.850.10">
    <property type="entry name" value="Kinesin motor domain"/>
    <property type="match status" value="1"/>
</dbReference>
<keyword evidence="5" id="KW-1185">Reference proteome</keyword>
<dbReference type="GO" id="GO:0005524">
    <property type="term" value="F:ATP binding"/>
    <property type="evidence" value="ECO:0007669"/>
    <property type="project" value="InterPro"/>
</dbReference>
<keyword evidence="1" id="KW-0518">Myosin</keyword>
<dbReference type="InterPro" id="IPR001609">
    <property type="entry name" value="Myosin_head_motor_dom-like"/>
</dbReference>
<dbReference type="AlphaFoldDB" id="A0A7J6EP45"/>
<dbReference type="GO" id="GO:0016459">
    <property type="term" value="C:myosin complex"/>
    <property type="evidence" value="ECO:0007669"/>
    <property type="project" value="UniProtKB-KW"/>
</dbReference>
<dbReference type="GO" id="GO:0003774">
    <property type="term" value="F:cytoskeletal motor activity"/>
    <property type="evidence" value="ECO:0007669"/>
    <property type="project" value="InterPro"/>
</dbReference>
<evidence type="ECO:0000259" key="3">
    <source>
        <dbReference type="Pfam" id="PF00063"/>
    </source>
</evidence>
<organism evidence="4 5">
    <name type="scientific">Cannabis sativa</name>
    <name type="common">Hemp</name>
    <name type="synonym">Marijuana</name>
    <dbReference type="NCBI Taxonomy" id="3483"/>
    <lineage>
        <taxon>Eukaryota</taxon>
        <taxon>Viridiplantae</taxon>
        <taxon>Streptophyta</taxon>
        <taxon>Embryophyta</taxon>
        <taxon>Tracheophyta</taxon>
        <taxon>Spermatophyta</taxon>
        <taxon>Magnoliopsida</taxon>
        <taxon>eudicotyledons</taxon>
        <taxon>Gunneridae</taxon>
        <taxon>Pentapetalae</taxon>
        <taxon>rosids</taxon>
        <taxon>fabids</taxon>
        <taxon>Rosales</taxon>
        <taxon>Cannabaceae</taxon>
        <taxon>Cannabis</taxon>
    </lineage>
</organism>
<sequence>MGKTPYFTLSISIALGLGNNNVKLSGLGQIFSVVEAFAIDVLVLSGQCQWMIYSSDSLLTISLATCSVNLRYLAFVGGCSATSFRTVTISFLGIGMVQSNPFLEAFGNAKTSRNNNSSDAHDYLTTKRDMEIIGISEKEQQFSKLLQQCFIWAISNLLREKIMILRCNPNALEDALLISSKEHDTRLLLRAWVF</sequence>
<feature type="domain" description="Myosin motor" evidence="3">
    <location>
        <begin position="39"/>
        <end position="129"/>
    </location>
</feature>
<dbReference type="InterPro" id="IPR027417">
    <property type="entry name" value="P-loop_NTPase"/>
</dbReference>
<dbReference type="EMBL" id="JAATIQ010000356">
    <property type="protein sequence ID" value="KAF4360131.1"/>
    <property type="molecule type" value="Genomic_DNA"/>
</dbReference>
<dbReference type="SUPFAM" id="SSF52540">
    <property type="entry name" value="P-loop containing nucleoside triphosphate hydrolases"/>
    <property type="match status" value="1"/>
</dbReference>
<evidence type="ECO:0000256" key="2">
    <source>
        <dbReference type="ARBA" id="ARBA00023175"/>
    </source>
</evidence>
<evidence type="ECO:0000313" key="5">
    <source>
        <dbReference type="Proteomes" id="UP000583929"/>
    </source>
</evidence>
<name>A0A7J6EP45_CANSA</name>
<reference evidence="4 5" key="1">
    <citation type="journal article" date="2020" name="bioRxiv">
        <title>Sequence and annotation of 42 cannabis genomes reveals extensive copy number variation in cannabinoid synthesis and pathogen resistance genes.</title>
        <authorList>
            <person name="Mckernan K.J."/>
            <person name="Helbert Y."/>
            <person name="Kane L.T."/>
            <person name="Ebling H."/>
            <person name="Zhang L."/>
            <person name="Liu B."/>
            <person name="Eaton Z."/>
            <person name="Mclaughlin S."/>
            <person name="Kingan S."/>
            <person name="Baybayan P."/>
            <person name="Concepcion G."/>
            <person name="Jordan M."/>
            <person name="Riva A."/>
            <person name="Barbazuk W."/>
            <person name="Harkins T."/>
        </authorList>
    </citation>
    <scope>NUCLEOTIDE SEQUENCE [LARGE SCALE GENOMIC DNA]</scope>
    <source>
        <strain evidence="5">cv. Jamaican Lion 4</strain>
        <tissue evidence="4">Leaf</tissue>
    </source>
</reference>
<dbReference type="Proteomes" id="UP000583929">
    <property type="component" value="Unassembled WGS sequence"/>
</dbReference>
<dbReference type="InterPro" id="IPR036961">
    <property type="entry name" value="Kinesin_motor_dom_sf"/>
</dbReference>
<protein>
    <recommendedName>
        <fullName evidence="3">Myosin motor domain-containing protein</fullName>
    </recommendedName>
</protein>
<evidence type="ECO:0000313" key="4">
    <source>
        <dbReference type="EMBL" id="KAF4360131.1"/>
    </source>
</evidence>
<evidence type="ECO:0000256" key="1">
    <source>
        <dbReference type="ARBA" id="ARBA00023123"/>
    </source>
</evidence>
<keyword evidence="2" id="KW-0505">Motor protein</keyword>
<gene>
    <name evidence="4" type="ORF">G4B88_018403</name>
</gene>
<comment type="caution">
    <text evidence="4">The sequence shown here is derived from an EMBL/GenBank/DDBJ whole genome shotgun (WGS) entry which is preliminary data.</text>
</comment>
<dbReference type="Pfam" id="PF00063">
    <property type="entry name" value="Myosin_head"/>
    <property type="match status" value="1"/>
</dbReference>